<name>A0A0E9UV21_ANGAN</name>
<sequence>MVTPGKIVSVAVHCRTGIILFK</sequence>
<reference evidence="1" key="2">
    <citation type="journal article" date="2015" name="Fish Shellfish Immunol.">
        <title>Early steps in the European eel (Anguilla anguilla)-Vibrio vulnificus interaction in the gills: Role of the RtxA13 toxin.</title>
        <authorList>
            <person name="Callol A."/>
            <person name="Pajuelo D."/>
            <person name="Ebbesson L."/>
            <person name="Teles M."/>
            <person name="MacKenzie S."/>
            <person name="Amaro C."/>
        </authorList>
    </citation>
    <scope>NUCLEOTIDE SEQUENCE</scope>
</reference>
<organism evidence="1">
    <name type="scientific">Anguilla anguilla</name>
    <name type="common">European freshwater eel</name>
    <name type="synonym">Muraena anguilla</name>
    <dbReference type="NCBI Taxonomy" id="7936"/>
    <lineage>
        <taxon>Eukaryota</taxon>
        <taxon>Metazoa</taxon>
        <taxon>Chordata</taxon>
        <taxon>Craniata</taxon>
        <taxon>Vertebrata</taxon>
        <taxon>Euteleostomi</taxon>
        <taxon>Actinopterygii</taxon>
        <taxon>Neopterygii</taxon>
        <taxon>Teleostei</taxon>
        <taxon>Anguilliformes</taxon>
        <taxon>Anguillidae</taxon>
        <taxon>Anguilla</taxon>
    </lineage>
</organism>
<accession>A0A0E9UV21</accession>
<dbReference type="EMBL" id="GBXM01038971">
    <property type="protein sequence ID" value="JAH69606.1"/>
    <property type="molecule type" value="Transcribed_RNA"/>
</dbReference>
<dbReference type="AlphaFoldDB" id="A0A0E9UV21"/>
<protein>
    <submittedName>
        <fullName evidence="1">Uncharacterized protein</fullName>
    </submittedName>
</protein>
<reference evidence="1" key="1">
    <citation type="submission" date="2014-11" db="EMBL/GenBank/DDBJ databases">
        <authorList>
            <person name="Amaro Gonzalez C."/>
        </authorList>
    </citation>
    <scope>NUCLEOTIDE SEQUENCE</scope>
</reference>
<proteinExistence type="predicted"/>
<evidence type="ECO:0000313" key="1">
    <source>
        <dbReference type="EMBL" id="JAH69606.1"/>
    </source>
</evidence>